<dbReference type="Gene3D" id="3.30.70.20">
    <property type="match status" value="1"/>
</dbReference>
<dbReference type="PROSITE" id="PS51379">
    <property type="entry name" value="4FE4S_FER_2"/>
    <property type="match status" value="1"/>
</dbReference>
<keyword evidence="10 14" id="KW-0408">Iron</keyword>
<dbReference type="Pfam" id="PF01946">
    <property type="entry name" value="Thi4"/>
    <property type="match status" value="1"/>
</dbReference>
<keyword evidence="9 14" id="KW-0560">Oxidoreductase</keyword>
<comment type="cofactor">
    <cofactor evidence="1 14">
        <name>FAD</name>
        <dbReference type="ChEBI" id="CHEBI:57692"/>
    </cofactor>
</comment>
<evidence type="ECO:0000256" key="2">
    <source>
        <dbReference type="ARBA" id="ARBA00002819"/>
    </source>
</evidence>
<evidence type="ECO:0000256" key="5">
    <source>
        <dbReference type="ARBA" id="ARBA00022630"/>
    </source>
</evidence>
<sequence length="546" mass="59521">MEREAMEYDVVVVGAGPAGLSAAIRLKQLNPDWSVMVLEKGSEVGAHILSGALFEARALDELLPDWQSRGAPVTTPVCEDQVFLYRSENSAVRLPGFAVPAPMHNDGNWVISLGSLCRWLAEQAEALGVEIFPGFAAAELLYHEDGSLKGVATGDMGRDKHGQPKDGFQPGLELHARYTLLAEGSRGQLGKEVIARYDLAAGATAQHYGLGIKELWEIDPAKHRPGLVVHGAGWPLSEHGATGGSFLYHLDERQVVVGLIADLNYANPYLSPFEEFQRFKRQSEIRKYLEGGKRLCYGARAITKGGFNSLPKQSFPGGLLLGCDAGTLNFAKIKGIHTAMKSGMLAAETVAAALQAGDQGHSDLVAYAAACRESWLYGELYRARNFGPALHKFGTFLGGAFNWIQQNLCGGRMFFTLKDRSSDHGQLAPASRFQPIEYPKPDGKLSFDRLSSVFMSNTAHEEEQPVHLQLLDSSKAIAVNYREYASPEQRYCPAGVYEIVEEDAGPRLQINASNCLHCKTCDIKDPTQNIRWVAPEGGGGPNYPNM</sequence>
<evidence type="ECO:0000256" key="14">
    <source>
        <dbReference type="RuleBase" id="RU366068"/>
    </source>
</evidence>
<dbReference type="SUPFAM" id="SSF54373">
    <property type="entry name" value="FAD-linked reductases, C-terminal domain"/>
    <property type="match status" value="1"/>
</dbReference>
<keyword evidence="12 14" id="KW-0830">Ubiquinone</keyword>
<evidence type="ECO:0000256" key="8">
    <source>
        <dbReference type="ARBA" id="ARBA00022982"/>
    </source>
</evidence>
<dbReference type="InterPro" id="IPR017896">
    <property type="entry name" value="4Fe4S_Fe-S-bd"/>
</dbReference>
<dbReference type="GO" id="GO:0046872">
    <property type="term" value="F:metal ion binding"/>
    <property type="evidence" value="ECO:0007669"/>
    <property type="project" value="UniProtKB-KW"/>
</dbReference>
<dbReference type="PANTHER" id="PTHR10617">
    <property type="entry name" value="ELECTRON TRANSFER FLAVOPROTEIN-UBIQUINONE OXIDOREDUCTASE"/>
    <property type="match status" value="1"/>
</dbReference>
<dbReference type="PRINTS" id="PR00420">
    <property type="entry name" value="RNGMNOXGNASE"/>
</dbReference>
<dbReference type="Pfam" id="PF21162">
    <property type="entry name" value="ETFQO_UQ-bd"/>
    <property type="match status" value="1"/>
</dbReference>
<dbReference type="InterPro" id="IPR040156">
    <property type="entry name" value="ETF-QO"/>
</dbReference>
<protein>
    <recommendedName>
        <fullName evidence="14">Electron transfer flavoprotein-ubiquinone oxidoreductase</fullName>
        <shortName evidence="14">ETF-QO</shortName>
        <ecNumber evidence="14">1.5.5.1</ecNumber>
    </recommendedName>
</protein>
<dbReference type="EMBL" id="JFAX01000032">
    <property type="protein sequence ID" value="EXI64870.1"/>
    <property type="molecule type" value="Genomic_DNA"/>
</dbReference>
<evidence type="ECO:0000256" key="3">
    <source>
        <dbReference type="ARBA" id="ARBA00022448"/>
    </source>
</evidence>
<dbReference type="FunFam" id="3.30.70.20:FF:000012">
    <property type="entry name" value="Electron transfer flavoprotein-ubiquinone oxidoreductase, mitochondrial"/>
    <property type="match status" value="1"/>
</dbReference>
<evidence type="ECO:0000256" key="12">
    <source>
        <dbReference type="ARBA" id="ARBA00023075"/>
    </source>
</evidence>
<dbReference type="Gene3D" id="3.50.50.60">
    <property type="entry name" value="FAD/NAD(P)-binding domain"/>
    <property type="match status" value="1"/>
</dbReference>
<dbReference type="InterPro" id="IPR036188">
    <property type="entry name" value="FAD/NAD-bd_sf"/>
</dbReference>
<evidence type="ECO:0000256" key="13">
    <source>
        <dbReference type="ARBA" id="ARBA00052682"/>
    </source>
</evidence>
<evidence type="ECO:0000313" key="17">
    <source>
        <dbReference type="Proteomes" id="UP000020218"/>
    </source>
</evidence>
<evidence type="ECO:0000256" key="10">
    <source>
        <dbReference type="ARBA" id="ARBA00023004"/>
    </source>
</evidence>
<evidence type="ECO:0000313" key="16">
    <source>
        <dbReference type="EMBL" id="EXI64870.1"/>
    </source>
</evidence>
<proteinExistence type="predicted"/>
<dbReference type="GO" id="GO:0004174">
    <property type="term" value="F:electron-transferring-flavoprotein dehydrogenase activity"/>
    <property type="evidence" value="ECO:0007669"/>
    <property type="project" value="UniProtKB-UniRule"/>
</dbReference>
<dbReference type="PANTHER" id="PTHR10617:SF107">
    <property type="entry name" value="ELECTRON TRANSFER FLAVOPROTEIN-UBIQUINONE OXIDOREDUCTASE, MITOCHONDRIAL"/>
    <property type="match status" value="1"/>
</dbReference>
<gene>
    <name evidence="16" type="ORF">AW08_03618</name>
</gene>
<dbReference type="Pfam" id="PF05187">
    <property type="entry name" value="Fer4_ETF_QO"/>
    <property type="match status" value="1"/>
</dbReference>
<dbReference type="EC" id="1.5.5.1" evidence="14"/>
<evidence type="ECO:0000259" key="15">
    <source>
        <dbReference type="PROSITE" id="PS51379"/>
    </source>
</evidence>
<dbReference type="SUPFAM" id="SSF51905">
    <property type="entry name" value="FAD/NAD(P)-binding domain"/>
    <property type="match status" value="1"/>
</dbReference>
<accession>A0A011NKD5</accession>
<keyword evidence="17" id="KW-1185">Reference proteome</keyword>
<dbReference type="SUPFAM" id="SSF54862">
    <property type="entry name" value="4Fe-4S ferredoxins"/>
    <property type="match status" value="1"/>
</dbReference>
<evidence type="ECO:0000256" key="9">
    <source>
        <dbReference type="ARBA" id="ARBA00023002"/>
    </source>
</evidence>
<organism evidence="16 17">
    <name type="scientific">Candidatus Accumulibacter adjunctus</name>
    <dbReference type="NCBI Taxonomy" id="1454001"/>
    <lineage>
        <taxon>Bacteria</taxon>
        <taxon>Pseudomonadati</taxon>
        <taxon>Pseudomonadota</taxon>
        <taxon>Betaproteobacteria</taxon>
        <taxon>Candidatus Accumulibacter</taxon>
    </lineage>
</organism>
<dbReference type="Gene3D" id="3.30.9.90">
    <property type="match status" value="1"/>
</dbReference>
<keyword evidence="8 14" id="KW-0249">Electron transport</keyword>
<comment type="caution">
    <text evidence="16">The sequence shown here is derived from an EMBL/GenBank/DDBJ whole genome shotgun (WGS) entry which is preliminary data.</text>
</comment>
<dbReference type="GO" id="GO:0051539">
    <property type="term" value="F:4 iron, 4 sulfur cluster binding"/>
    <property type="evidence" value="ECO:0007669"/>
    <property type="project" value="UniProtKB-UniRule"/>
</dbReference>
<dbReference type="InterPro" id="IPR049398">
    <property type="entry name" value="ETF-QO/FixC_UQ-bd"/>
</dbReference>
<dbReference type="InterPro" id="IPR007859">
    <property type="entry name" value="ETF-QO/FixX_C"/>
</dbReference>
<comment type="cofactor">
    <cofactor evidence="14">
        <name>[4Fe-4S] cluster</name>
        <dbReference type="ChEBI" id="CHEBI:49883"/>
    </cofactor>
    <text evidence="14">Binds 1 [4Fe-4S] cluster.</text>
</comment>
<feature type="domain" description="4Fe-4S ferredoxin-type" evidence="15">
    <location>
        <begin position="506"/>
        <end position="535"/>
    </location>
</feature>
<evidence type="ECO:0000256" key="1">
    <source>
        <dbReference type="ARBA" id="ARBA00001974"/>
    </source>
</evidence>
<keyword evidence="3 14" id="KW-0813">Transport</keyword>
<dbReference type="AlphaFoldDB" id="A0A011NKD5"/>
<evidence type="ECO:0000256" key="6">
    <source>
        <dbReference type="ARBA" id="ARBA00022723"/>
    </source>
</evidence>
<keyword evidence="5 14" id="KW-0285">Flavoprotein</keyword>
<comment type="function">
    <text evidence="2 14">Accepts electrons from ETF and reduces ubiquinone.</text>
</comment>
<dbReference type="PATRIC" id="fig|1454001.3.peg.3657"/>
<dbReference type="Proteomes" id="UP000020218">
    <property type="component" value="Unassembled WGS sequence"/>
</dbReference>
<dbReference type="STRING" id="1454001.AW08_03618"/>
<evidence type="ECO:0000256" key="11">
    <source>
        <dbReference type="ARBA" id="ARBA00023014"/>
    </source>
</evidence>
<keyword evidence="4" id="KW-0004">4Fe-4S</keyword>
<keyword evidence="11 14" id="KW-0411">Iron-sulfur</keyword>
<evidence type="ECO:0000256" key="7">
    <source>
        <dbReference type="ARBA" id="ARBA00022827"/>
    </source>
</evidence>
<evidence type="ECO:0000256" key="4">
    <source>
        <dbReference type="ARBA" id="ARBA00022485"/>
    </source>
</evidence>
<name>A0A011NKD5_9PROT</name>
<keyword evidence="7 14" id="KW-0274">FAD</keyword>
<reference evidence="16" key="1">
    <citation type="submission" date="2014-02" db="EMBL/GenBank/DDBJ databases">
        <title>Expanding our view of genomic diversity in Candidatus Accumulibacter clades.</title>
        <authorList>
            <person name="Skennerton C.T."/>
            <person name="Barr J.J."/>
            <person name="Slater F.R."/>
            <person name="Bond P.L."/>
            <person name="Tyson G.W."/>
        </authorList>
    </citation>
    <scope>NUCLEOTIDE SEQUENCE [LARGE SCALE GENOMIC DNA]</scope>
</reference>
<comment type="catalytic activity">
    <reaction evidence="13 14">
        <text>a ubiquinone + reduced [electron-transfer flavoprotein] = a ubiquinol + oxidized [electron-transfer flavoprotein] + H(+)</text>
        <dbReference type="Rhea" id="RHEA:24052"/>
        <dbReference type="Rhea" id="RHEA-COMP:9565"/>
        <dbReference type="Rhea" id="RHEA-COMP:9566"/>
        <dbReference type="Rhea" id="RHEA-COMP:10685"/>
        <dbReference type="Rhea" id="RHEA-COMP:10686"/>
        <dbReference type="ChEBI" id="CHEBI:15378"/>
        <dbReference type="ChEBI" id="CHEBI:16389"/>
        <dbReference type="ChEBI" id="CHEBI:17976"/>
        <dbReference type="ChEBI" id="CHEBI:57692"/>
        <dbReference type="ChEBI" id="CHEBI:58307"/>
        <dbReference type="EC" id="1.5.5.1"/>
    </reaction>
</comment>
<keyword evidence="6 14" id="KW-0479">Metal-binding</keyword>